<organism evidence="6 7">
    <name type="scientific">Folsomia candida</name>
    <name type="common">Springtail</name>
    <dbReference type="NCBI Taxonomy" id="158441"/>
    <lineage>
        <taxon>Eukaryota</taxon>
        <taxon>Metazoa</taxon>
        <taxon>Ecdysozoa</taxon>
        <taxon>Arthropoda</taxon>
        <taxon>Hexapoda</taxon>
        <taxon>Collembola</taxon>
        <taxon>Entomobryomorpha</taxon>
        <taxon>Isotomoidea</taxon>
        <taxon>Isotomidae</taxon>
        <taxon>Proisotominae</taxon>
        <taxon>Folsomia</taxon>
    </lineage>
</organism>
<evidence type="ECO:0000256" key="3">
    <source>
        <dbReference type="PROSITE-ProRule" id="PRU00059"/>
    </source>
</evidence>
<reference evidence="6 7" key="1">
    <citation type="submission" date="2015-12" db="EMBL/GenBank/DDBJ databases">
        <title>The genome of Folsomia candida.</title>
        <authorList>
            <person name="Faddeeva A."/>
            <person name="Derks M.F."/>
            <person name="Anvar Y."/>
            <person name="Smit S."/>
            <person name="Van Straalen N."/>
            <person name="Roelofs D."/>
        </authorList>
    </citation>
    <scope>NUCLEOTIDE SEQUENCE [LARGE SCALE GENOMIC DNA]</scope>
    <source>
        <strain evidence="6 7">VU population</strain>
        <tissue evidence="6">Whole body</tissue>
    </source>
</reference>
<feature type="signal peptide" evidence="4">
    <location>
        <begin position="1"/>
        <end position="19"/>
    </location>
</feature>
<keyword evidence="1" id="KW-0677">Repeat</keyword>
<accession>A0A226F0N5</accession>
<keyword evidence="2" id="KW-1015">Disulfide bond</keyword>
<feature type="chain" id="PRO_5013370796" evidence="4">
    <location>
        <begin position="20"/>
        <end position="262"/>
    </location>
</feature>
<dbReference type="InterPro" id="IPR035914">
    <property type="entry name" value="Sperma_CUB_dom_sf"/>
</dbReference>
<dbReference type="Proteomes" id="UP000198287">
    <property type="component" value="Unassembled WGS sequence"/>
</dbReference>
<evidence type="ECO:0000256" key="2">
    <source>
        <dbReference type="ARBA" id="ARBA00023157"/>
    </source>
</evidence>
<dbReference type="PROSITE" id="PS01180">
    <property type="entry name" value="CUB"/>
    <property type="match status" value="1"/>
</dbReference>
<keyword evidence="7" id="KW-1185">Reference proteome</keyword>
<dbReference type="PANTHER" id="PTHR24251">
    <property type="entry name" value="OVOCHYMASE-RELATED"/>
    <property type="match status" value="1"/>
</dbReference>
<keyword evidence="4" id="KW-0732">Signal</keyword>
<protein>
    <submittedName>
        <fullName evidence="6">Bone morphogenetic protein 1</fullName>
    </submittedName>
</protein>
<evidence type="ECO:0000313" key="6">
    <source>
        <dbReference type="EMBL" id="OXA63048.1"/>
    </source>
</evidence>
<gene>
    <name evidence="6" type="ORF">Fcan01_00101</name>
</gene>
<dbReference type="SMART" id="SM00042">
    <property type="entry name" value="CUB"/>
    <property type="match status" value="2"/>
</dbReference>
<dbReference type="InterPro" id="IPR000859">
    <property type="entry name" value="CUB_dom"/>
</dbReference>
<feature type="domain" description="CUB" evidence="5">
    <location>
        <begin position="152"/>
        <end position="262"/>
    </location>
</feature>
<dbReference type="OrthoDB" id="431034at2759"/>
<dbReference type="SUPFAM" id="SSF49854">
    <property type="entry name" value="Spermadhesin, CUB domain"/>
    <property type="match status" value="1"/>
</dbReference>
<dbReference type="Pfam" id="PF00431">
    <property type="entry name" value="CUB"/>
    <property type="match status" value="1"/>
</dbReference>
<proteinExistence type="predicted"/>
<dbReference type="Gene3D" id="2.60.120.290">
    <property type="entry name" value="Spermadhesin, CUB domain"/>
    <property type="match status" value="1"/>
</dbReference>
<comment type="caution">
    <text evidence="6">The sequence shown here is derived from an EMBL/GenBank/DDBJ whole genome shotgun (WGS) entry which is preliminary data.</text>
</comment>
<evidence type="ECO:0000256" key="1">
    <source>
        <dbReference type="ARBA" id="ARBA00022737"/>
    </source>
</evidence>
<evidence type="ECO:0000256" key="4">
    <source>
        <dbReference type="SAM" id="SignalP"/>
    </source>
</evidence>
<dbReference type="CDD" id="cd00041">
    <property type="entry name" value="CUB"/>
    <property type="match status" value="1"/>
</dbReference>
<sequence>MNPTATVFVIALLFAVATAAPQPNQGTAEDTEPVVTLTTCGGHVDASSATIQFQLGGSIRADMRCVWIVQTPYFTQRFNLIASGLKETDGLYITAVSKAWLGYTDKLSSIGQNVTLTSRSAIITLIAGHAPTLGFKMEFYSSGSSISPDVTSHAILTTTKGNLTHPSNGGNYGNYENALFAIAPSVPGQPTLSFTRVDVESSGACLFDSVRIYNWFDGDYLQVAIFCGTTIPTSVTFQDGVGLVLFSSDSSVTGTGFDFQYE</sequence>
<evidence type="ECO:0000259" key="5">
    <source>
        <dbReference type="PROSITE" id="PS01180"/>
    </source>
</evidence>
<evidence type="ECO:0000313" key="7">
    <source>
        <dbReference type="Proteomes" id="UP000198287"/>
    </source>
</evidence>
<name>A0A226F0N5_FOLCA</name>
<dbReference type="EMBL" id="LNIX01000001">
    <property type="protein sequence ID" value="OXA63048.1"/>
    <property type="molecule type" value="Genomic_DNA"/>
</dbReference>
<dbReference type="AlphaFoldDB" id="A0A226F0N5"/>
<comment type="caution">
    <text evidence="3">Lacks conserved residue(s) required for the propagation of feature annotation.</text>
</comment>